<evidence type="ECO:0000313" key="2">
    <source>
        <dbReference type="EMBL" id="ABO68225.1"/>
    </source>
</evidence>
<proteinExistence type="predicted"/>
<dbReference type="HOGENOM" id="CLU_128762_1_0_9"/>
<dbReference type="PANTHER" id="PTHR10724">
    <property type="entry name" value="30S RIBOSOMAL PROTEIN S1"/>
    <property type="match status" value="1"/>
</dbReference>
<dbReference type="SMART" id="SM00316">
    <property type="entry name" value="S1"/>
    <property type="match status" value="1"/>
</dbReference>
<dbReference type="InterPro" id="IPR035104">
    <property type="entry name" value="Ribosomal_protein_S1-like"/>
</dbReference>
<dbReference type="InterPro" id="IPR012340">
    <property type="entry name" value="NA-bd_OB-fold"/>
</dbReference>
<dbReference type="FunFam" id="2.40.50.140:FF:000051">
    <property type="entry name" value="RNA-binding transcriptional accessory protein"/>
    <property type="match status" value="1"/>
</dbReference>
<dbReference type="AlphaFoldDB" id="A4ISC1"/>
<reference evidence="2 3" key="1">
    <citation type="journal article" date="2007" name="Proc. Natl. Acad. Sci. U.S.A.">
        <title>Genome and proteome of long-chain alkane degrading Geobacillus thermodenitrificans NG80-2 isolated from a deep-subsurface oil reservoir.</title>
        <authorList>
            <person name="Feng L."/>
            <person name="Wang W."/>
            <person name="Cheng J."/>
            <person name="Ren Y."/>
            <person name="Zhao G."/>
            <person name="Gao C."/>
            <person name="Tang Y."/>
            <person name="Liu X."/>
            <person name="Han W."/>
            <person name="Peng X."/>
            <person name="Liu R."/>
            <person name="Wang L."/>
        </authorList>
    </citation>
    <scope>NUCLEOTIDE SEQUENCE [LARGE SCALE GENOMIC DNA]</scope>
    <source>
        <strain evidence="2 3">NG80-2</strain>
    </source>
</reference>
<name>A4ISC1_GEOTN</name>
<dbReference type="SUPFAM" id="SSF50249">
    <property type="entry name" value="Nucleic acid-binding proteins"/>
    <property type="match status" value="1"/>
</dbReference>
<dbReference type="GO" id="GO:0016740">
    <property type="term" value="F:transferase activity"/>
    <property type="evidence" value="ECO:0007669"/>
    <property type="project" value="UniProtKB-KW"/>
</dbReference>
<dbReference type="InterPro" id="IPR050437">
    <property type="entry name" value="Ribos_protein_bS1-like"/>
</dbReference>
<accession>A4ISC1</accession>
<dbReference type="GO" id="GO:0005737">
    <property type="term" value="C:cytoplasm"/>
    <property type="evidence" value="ECO:0007669"/>
    <property type="project" value="UniProtKB-ARBA"/>
</dbReference>
<dbReference type="NCBIfam" id="NF005973">
    <property type="entry name" value="PRK08059.1"/>
    <property type="match status" value="1"/>
</dbReference>
<dbReference type="GO" id="GO:0006412">
    <property type="term" value="P:translation"/>
    <property type="evidence" value="ECO:0007669"/>
    <property type="project" value="TreeGrafter"/>
</dbReference>
<protein>
    <submittedName>
        <fullName evidence="2">Polyribonucleotide nucleotidyltransferase, general stress protein 13</fullName>
    </submittedName>
</protein>
<dbReference type="PRINTS" id="PR00681">
    <property type="entry name" value="RIBOSOMALS1"/>
</dbReference>
<dbReference type="KEGG" id="gtn:GTNG_2880"/>
<dbReference type="NCBIfam" id="NF040579">
    <property type="entry name" value="S1_dom_CvfD"/>
    <property type="match status" value="1"/>
</dbReference>
<dbReference type="GO" id="GO:0003729">
    <property type="term" value="F:mRNA binding"/>
    <property type="evidence" value="ECO:0007669"/>
    <property type="project" value="UniProtKB-ARBA"/>
</dbReference>
<dbReference type="Gene3D" id="2.40.50.140">
    <property type="entry name" value="Nucleic acid-binding proteins"/>
    <property type="match status" value="1"/>
</dbReference>
<sequence>MFCLPTMKRGAIVKGKVTGIQPYGAFVQLEGGMQGLIHISEISHRFVKNVRDYVHVGDEVTVKVLDVDYKAGRASLSLKALEPGREKQKRQTRMKMSFEPGFRPLKEKLREWIEQSKKEDLPKK</sequence>
<dbReference type="eggNOG" id="COG1098">
    <property type="taxonomic scope" value="Bacteria"/>
</dbReference>
<feature type="domain" description="S1 motif" evidence="1">
    <location>
        <begin position="10"/>
        <end position="79"/>
    </location>
</feature>
<evidence type="ECO:0000259" key="1">
    <source>
        <dbReference type="PROSITE" id="PS50126"/>
    </source>
</evidence>
<gene>
    <name evidence="2" type="ordered locus">GTNG_2880</name>
</gene>
<dbReference type="Proteomes" id="UP000001578">
    <property type="component" value="Chromosome"/>
</dbReference>
<keyword evidence="2" id="KW-0808">Transferase</keyword>
<dbReference type="Pfam" id="PF00575">
    <property type="entry name" value="S1"/>
    <property type="match status" value="1"/>
</dbReference>
<organism evidence="2 3">
    <name type="scientific">Geobacillus thermodenitrificans (strain NG80-2)</name>
    <dbReference type="NCBI Taxonomy" id="420246"/>
    <lineage>
        <taxon>Bacteria</taxon>
        <taxon>Bacillati</taxon>
        <taxon>Bacillota</taxon>
        <taxon>Bacilli</taxon>
        <taxon>Bacillales</taxon>
        <taxon>Anoxybacillaceae</taxon>
        <taxon>Geobacillus</taxon>
    </lineage>
</organism>
<dbReference type="EMBL" id="CP000557">
    <property type="protein sequence ID" value="ABO68225.1"/>
    <property type="molecule type" value="Genomic_DNA"/>
</dbReference>
<dbReference type="InterPro" id="IPR003029">
    <property type="entry name" value="S1_domain"/>
</dbReference>
<dbReference type="GO" id="GO:0003735">
    <property type="term" value="F:structural constituent of ribosome"/>
    <property type="evidence" value="ECO:0007669"/>
    <property type="project" value="TreeGrafter"/>
</dbReference>
<evidence type="ECO:0000313" key="3">
    <source>
        <dbReference type="Proteomes" id="UP000001578"/>
    </source>
</evidence>
<dbReference type="PROSITE" id="PS50126">
    <property type="entry name" value="S1"/>
    <property type="match status" value="1"/>
</dbReference>